<comment type="caution">
    <text evidence="3">The sequence shown here is derived from an EMBL/GenBank/DDBJ whole genome shotgun (WGS) entry which is preliminary data.</text>
</comment>
<name>A0AAN7U7U2_9MYCE</name>
<feature type="domain" description="Carbohydrate binding" evidence="2">
    <location>
        <begin position="51"/>
        <end position="133"/>
    </location>
</feature>
<keyword evidence="1" id="KW-0732">Signal</keyword>
<dbReference type="InterPro" id="IPR019028">
    <property type="entry name" value="CBM_49"/>
</dbReference>
<dbReference type="GO" id="GO:0005201">
    <property type="term" value="F:extracellular matrix structural constituent"/>
    <property type="evidence" value="ECO:0007669"/>
    <property type="project" value="TreeGrafter"/>
</dbReference>
<dbReference type="PANTHER" id="PTHR33239:SF9">
    <property type="entry name" value="CARBOHYDRATE BINDING DOMAIN-CONTAINING PROTEIN-RELATED"/>
    <property type="match status" value="1"/>
</dbReference>
<evidence type="ECO:0000259" key="2">
    <source>
        <dbReference type="SMART" id="SM01063"/>
    </source>
</evidence>
<proteinExistence type="predicted"/>
<evidence type="ECO:0000256" key="1">
    <source>
        <dbReference type="SAM" id="SignalP"/>
    </source>
</evidence>
<sequence length="147" mass="16399">MKNFIAILLFALLAISFTSANYQCGRYACLTGHSCICDNGVYRCVYVCEELTITQTITNSWVDGEKNPNVQVSVEVLNHTHRTIKDIVIATDVKLNSGQIWGAQLNGFFLDFPDYISIAPGQNHTFGYINKGTHAAHLWVQHVYISA</sequence>
<dbReference type="EMBL" id="JAVFKY010000001">
    <property type="protein sequence ID" value="KAK5583032.1"/>
    <property type="molecule type" value="Genomic_DNA"/>
</dbReference>
<dbReference type="AlphaFoldDB" id="A0AAN7U7U2"/>
<gene>
    <name evidence="3" type="ORF">RB653_004621</name>
    <name evidence="4" type="ORF">RB653_004622</name>
</gene>
<evidence type="ECO:0000313" key="3">
    <source>
        <dbReference type="EMBL" id="KAK5583031.1"/>
    </source>
</evidence>
<organism evidence="3 5">
    <name type="scientific">Dictyostelium firmibasis</name>
    <dbReference type="NCBI Taxonomy" id="79012"/>
    <lineage>
        <taxon>Eukaryota</taxon>
        <taxon>Amoebozoa</taxon>
        <taxon>Evosea</taxon>
        <taxon>Eumycetozoa</taxon>
        <taxon>Dictyostelia</taxon>
        <taxon>Dictyosteliales</taxon>
        <taxon>Dictyosteliaceae</taxon>
        <taxon>Dictyostelium</taxon>
    </lineage>
</organism>
<dbReference type="GO" id="GO:0030246">
    <property type="term" value="F:carbohydrate binding"/>
    <property type="evidence" value="ECO:0007669"/>
    <property type="project" value="InterPro"/>
</dbReference>
<protein>
    <recommendedName>
        <fullName evidence="2">Carbohydrate binding domain-containing protein</fullName>
    </recommendedName>
</protein>
<feature type="chain" id="PRO_5044710792" description="Carbohydrate binding domain-containing protein" evidence="1">
    <location>
        <begin position="21"/>
        <end position="147"/>
    </location>
</feature>
<dbReference type="Pfam" id="PF09478">
    <property type="entry name" value="CBM49"/>
    <property type="match status" value="1"/>
</dbReference>
<accession>A0AAN7U7U2</accession>
<reference evidence="3 5" key="1">
    <citation type="submission" date="2023-11" db="EMBL/GenBank/DDBJ databases">
        <title>Dfirmibasis_genome.</title>
        <authorList>
            <person name="Edelbroek B."/>
            <person name="Kjellin J."/>
            <person name="Jerlstrom-Hultqvist J."/>
            <person name="Soderbom F."/>
        </authorList>
    </citation>
    <scope>NUCLEOTIDE SEQUENCE [LARGE SCALE GENOMIC DNA]</scope>
    <source>
        <strain evidence="3 5">TNS-C-14</strain>
    </source>
</reference>
<dbReference type="SMART" id="SM01063">
    <property type="entry name" value="CBM49"/>
    <property type="match status" value="1"/>
</dbReference>
<evidence type="ECO:0000313" key="4">
    <source>
        <dbReference type="EMBL" id="KAK5583032.1"/>
    </source>
</evidence>
<dbReference type="GO" id="GO:0031012">
    <property type="term" value="C:extracellular matrix"/>
    <property type="evidence" value="ECO:0007669"/>
    <property type="project" value="TreeGrafter"/>
</dbReference>
<dbReference type="PANTHER" id="PTHR33239">
    <property type="entry name" value="CELLULOSE-BINDING DOMAIN-CONTAINING PROTEIN-RELATED"/>
    <property type="match status" value="1"/>
</dbReference>
<feature type="signal peptide" evidence="1">
    <location>
        <begin position="1"/>
        <end position="20"/>
    </location>
</feature>
<keyword evidence="5" id="KW-1185">Reference proteome</keyword>
<evidence type="ECO:0000313" key="5">
    <source>
        <dbReference type="Proteomes" id="UP001344447"/>
    </source>
</evidence>
<dbReference type="GO" id="GO:0030198">
    <property type="term" value="P:extracellular matrix organization"/>
    <property type="evidence" value="ECO:0007669"/>
    <property type="project" value="TreeGrafter"/>
</dbReference>
<dbReference type="EMBL" id="JAVFKY010000001">
    <property type="protein sequence ID" value="KAK5583031.1"/>
    <property type="molecule type" value="Genomic_DNA"/>
</dbReference>
<dbReference type="Proteomes" id="UP001344447">
    <property type="component" value="Unassembled WGS sequence"/>
</dbReference>
<dbReference type="InterPro" id="IPR052879">
    <property type="entry name" value="Dd_Spore_Germination_Stalk"/>
</dbReference>